<dbReference type="SUPFAM" id="SSF46689">
    <property type="entry name" value="Homeodomain-like"/>
    <property type="match status" value="1"/>
</dbReference>
<evidence type="ECO:0000256" key="6">
    <source>
        <dbReference type="ARBA" id="ARBA00023125"/>
    </source>
</evidence>
<dbReference type="SUPFAM" id="SSF52172">
    <property type="entry name" value="CheY-like"/>
    <property type="match status" value="1"/>
</dbReference>
<evidence type="ECO:0000256" key="1">
    <source>
        <dbReference type="ARBA" id="ARBA00004496"/>
    </source>
</evidence>
<dbReference type="SMART" id="SM00342">
    <property type="entry name" value="HTH_ARAC"/>
    <property type="match status" value="1"/>
</dbReference>
<feature type="domain" description="Response regulatory" evidence="10">
    <location>
        <begin position="3"/>
        <end position="120"/>
    </location>
</feature>
<dbReference type="CDD" id="cd17536">
    <property type="entry name" value="REC_YesN-like"/>
    <property type="match status" value="1"/>
</dbReference>
<feature type="domain" description="HTH araC/xylS-type" evidence="9">
    <location>
        <begin position="441"/>
        <end position="538"/>
    </location>
</feature>
<organism evidence="11 12">
    <name type="scientific">Paenibacillus sambharensis</name>
    <dbReference type="NCBI Taxonomy" id="1803190"/>
    <lineage>
        <taxon>Bacteria</taxon>
        <taxon>Bacillati</taxon>
        <taxon>Bacillota</taxon>
        <taxon>Bacilli</taxon>
        <taxon>Bacillales</taxon>
        <taxon>Paenibacillaceae</taxon>
        <taxon>Paenibacillus</taxon>
    </lineage>
</organism>
<dbReference type="SMART" id="SM00448">
    <property type="entry name" value="REC"/>
    <property type="match status" value="1"/>
</dbReference>
<dbReference type="InterPro" id="IPR009057">
    <property type="entry name" value="Homeodomain-like_sf"/>
</dbReference>
<dbReference type="InterPro" id="IPR011006">
    <property type="entry name" value="CheY-like_superfamily"/>
</dbReference>
<keyword evidence="12" id="KW-1185">Reference proteome</keyword>
<keyword evidence="3 8" id="KW-0597">Phosphoprotein</keyword>
<dbReference type="PRINTS" id="PR00032">
    <property type="entry name" value="HTHARAC"/>
</dbReference>
<dbReference type="RefSeq" id="WP_111146912.1">
    <property type="nucleotide sequence ID" value="NZ_QKRB01000044.1"/>
</dbReference>
<dbReference type="PROSITE" id="PS00041">
    <property type="entry name" value="HTH_ARAC_FAMILY_1"/>
    <property type="match status" value="1"/>
</dbReference>
<keyword evidence="4" id="KW-0902">Two-component regulatory system</keyword>
<keyword evidence="6 11" id="KW-0238">DNA-binding</keyword>
<dbReference type="GO" id="GO:0003700">
    <property type="term" value="F:DNA-binding transcription factor activity"/>
    <property type="evidence" value="ECO:0007669"/>
    <property type="project" value="InterPro"/>
</dbReference>
<dbReference type="PROSITE" id="PS01124">
    <property type="entry name" value="HTH_ARAC_FAMILY_2"/>
    <property type="match status" value="1"/>
</dbReference>
<evidence type="ECO:0000256" key="8">
    <source>
        <dbReference type="PROSITE-ProRule" id="PRU00169"/>
    </source>
</evidence>
<dbReference type="Pfam" id="PF12833">
    <property type="entry name" value="HTH_18"/>
    <property type="match status" value="1"/>
</dbReference>
<protein>
    <submittedName>
        <fullName evidence="11">DNA-binding response regulator</fullName>
    </submittedName>
</protein>
<dbReference type="InterPro" id="IPR018062">
    <property type="entry name" value="HTH_AraC-typ_CS"/>
</dbReference>
<keyword evidence="7" id="KW-0804">Transcription</keyword>
<evidence type="ECO:0000259" key="10">
    <source>
        <dbReference type="PROSITE" id="PS50110"/>
    </source>
</evidence>
<dbReference type="PROSITE" id="PS50110">
    <property type="entry name" value="RESPONSE_REGULATORY"/>
    <property type="match status" value="1"/>
</dbReference>
<dbReference type="Gene3D" id="3.40.50.2300">
    <property type="match status" value="1"/>
</dbReference>
<evidence type="ECO:0000313" key="12">
    <source>
        <dbReference type="Proteomes" id="UP000249522"/>
    </source>
</evidence>
<dbReference type="AlphaFoldDB" id="A0A2W1L8P2"/>
<dbReference type="PANTHER" id="PTHR42713">
    <property type="entry name" value="HISTIDINE KINASE-RELATED"/>
    <property type="match status" value="1"/>
</dbReference>
<comment type="caution">
    <text evidence="11">The sequence shown here is derived from an EMBL/GenBank/DDBJ whole genome shotgun (WGS) entry which is preliminary data.</text>
</comment>
<sequence length="539" mass="62012">MLSMLIVDDEPAVVETLAYTMEWEQFGIMTVYKAYSAKEALAILEEYAVDLLIADIYMPRMSGLELIKHVRQQYRHVKCVLLSGHAEFEYAQQALKYGVSEYLLKPAADEEILAVIGKLVEQIKSEWEEVISRNRLLSTFKESLPVLRGKLLNELLITGVSNDSLERLLPLYDLPFGFHDDICVMVIRTEESLAEYNERDFHLLDYAILNIASEMFADAYHLWSCRDMNGYLVIVAKKKPDIEETGSGHADSSEVKKFHLLALQLQRNIGLYLKRVVSVVVSRWGCFPRDIQELYRQILGQIRSRLANESGCFLPGDLPEETAVQHPLHRLYETPTLHHLLDSQQWAEYESKLEIVIRQMRETPHLSEEHVREAYTMVSGSFYYYAHKHNRLLSDLVGGSAVLDRAVRSVQQLSEWAGYMLEKIKSNAAAEQRSSKEKLIMKVRDYIDRNLGNASLQTAADAVYLHPVYLSRLYKAETGEGLSEYIHKQRMVKAAALMKDHAVKIYEISESLGYKNAAYFSKIFREEFGMTPQEYRDQL</sequence>
<dbReference type="GO" id="GO:0000160">
    <property type="term" value="P:phosphorelay signal transduction system"/>
    <property type="evidence" value="ECO:0007669"/>
    <property type="project" value="UniProtKB-KW"/>
</dbReference>
<gene>
    <name evidence="11" type="ORF">DNH61_12070</name>
</gene>
<feature type="modified residue" description="4-aspartylphosphate" evidence="8">
    <location>
        <position position="55"/>
    </location>
</feature>
<accession>A0A2W1L8P2</accession>
<evidence type="ECO:0000259" key="9">
    <source>
        <dbReference type="PROSITE" id="PS01124"/>
    </source>
</evidence>
<dbReference type="Gene3D" id="1.10.10.60">
    <property type="entry name" value="Homeodomain-like"/>
    <property type="match status" value="2"/>
</dbReference>
<dbReference type="EMBL" id="QKRB01000044">
    <property type="protein sequence ID" value="PZD95283.1"/>
    <property type="molecule type" value="Genomic_DNA"/>
</dbReference>
<evidence type="ECO:0000256" key="5">
    <source>
        <dbReference type="ARBA" id="ARBA00023015"/>
    </source>
</evidence>
<dbReference type="GO" id="GO:0043565">
    <property type="term" value="F:sequence-specific DNA binding"/>
    <property type="evidence" value="ECO:0007669"/>
    <property type="project" value="InterPro"/>
</dbReference>
<dbReference type="OrthoDB" id="9794370at2"/>
<keyword evidence="5" id="KW-0805">Transcription regulation</keyword>
<dbReference type="GO" id="GO:0005737">
    <property type="term" value="C:cytoplasm"/>
    <property type="evidence" value="ECO:0007669"/>
    <property type="project" value="UniProtKB-SubCell"/>
</dbReference>
<proteinExistence type="predicted"/>
<evidence type="ECO:0000256" key="7">
    <source>
        <dbReference type="ARBA" id="ARBA00023163"/>
    </source>
</evidence>
<evidence type="ECO:0000313" key="11">
    <source>
        <dbReference type="EMBL" id="PZD95283.1"/>
    </source>
</evidence>
<dbReference type="InterPro" id="IPR001789">
    <property type="entry name" value="Sig_transdc_resp-reg_receiver"/>
</dbReference>
<evidence type="ECO:0000256" key="4">
    <source>
        <dbReference type="ARBA" id="ARBA00023012"/>
    </source>
</evidence>
<dbReference type="Pfam" id="PF00072">
    <property type="entry name" value="Response_reg"/>
    <property type="match status" value="1"/>
</dbReference>
<name>A0A2W1L8P2_9BACL</name>
<dbReference type="InterPro" id="IPR051552">
    <property type="entry name" value="HptR"/>
</dbReference>
<keyword evidence="2" id="KW-0963">Cytoplasm</keyword>
<dbReference type="InterPro" id="IPR020449">
    <property type="entry name" value="Tscrpt_reg_AraC-type_HTH"/>
</dbReference>
<reference evidence="11 12" key="1">
    <citation type="submission" date="2018-06" db="EMBL/GenBank/DDBJ databases">
        <title>Paenibacillus imtechensis sp. nov.</title>
        <authorList>
            <person name="Pinnaka A.K."/>
            <person name="Singh H."/>
            <person name="Kaur M."/>
        </authorList>
    </citation>
    <scope>NUCLEOTIDE SEQUENCE [LARGE SCALE GENOMIC DNA]</scope>
    <source>
        <strain evidence="11 12">SMB1</strain>
    </source>
</reference>
<dbReference type="Proteomes" id="UP000249522">
    <property type="component" value="Unassembled WGS sequence"/>
</dbReference>
<evidence type="ECO:0000256" key="3">
    <source>
        <dbReference type="ARBA" id="ARBA00022553"/>
    </source>
</evidence>
<comment type="subcellular location">
    <subcellularLocation>
        <location evidence="1">Cytoplasm</location>
    </subcellularLocation>
</comment>
<dbReference type="PANTHER" id="PTHR42713:SF3">
    <property type="entry name" value="TRANSCRIPTIONAL REGULATORY PROTEIN HPTR"/>
    <property type="match status" value="1"/>
</dbReference>
<evidence type="ECO:0000256" key="2">
    <source>
        <dbReference type="ARBA" id="ARBA00022490"/>
    </source>
</evidence>
<dbReference type="InterPro" id="IPR018060">
    <property type="entry name" value="HTH_AraC"/>
</dbReference>